<dbReference type="EMBL" id="BTSX01000001">
    <property type="protein sequence ID" value="GMS81895.1"/>
    <property type="molecule type" value="Genomic_DNA"/>
</dbReference>
<comment type="caution">
    <text evidence="1">The sequence shown here is derived from an EMBL/GenBank/DDBJ whole genome shotgun (WGS) entry which is preliminary data.</text>
</comment>
<feature type="non-terminal residue" evidence="1">
    <location>
        <position position="1"/>
    </location>
</feature>
<evidence type="ECO:0000313" key="2">
    <source>
        <dbReference type="Proteomes" id="UP001432027"/>
    </source>
</evidence>
<dbReference type="AlphaFoldDB" id="A0AAV5SHG0"/>
<feature type="non-terminal residue" evidence="1">
    <location>
        <position position="117"/>
    </location>
</feature>
<keyword evidence="2" id="KW-1185">Reference proteome</keyword>
<protein>
    <recommendedName>
        <fullName evidence="3">Ribosomal protein</fullName>
    </recommendedName>
</protein>
<proteinExistence type="predicted"/>
<accession>A0AAV5SHG0</accession>
<reference evidence="1" key="1">
    <citation type="submission" date="2023-10" db="EMBL/GenBank/DDBJ databases">
        <title>Genome assembly of Pristionchus species.</title>
        <authorList>
            <person name="Yoshida K."/>
            <person name="Sommer R.J."/>
        </authorList>
    </citation>
    <scope>NUCLEOTIDE SEQUENCE</scope>
    <source>
        <strain evidence="1">RS0144</strain>
    </source>
</reference>
<evidence type="ECO:0000313" key="1">
    <source>
        <dbReference type="EMBL" id="GMS81895.1"/>
    </source>
</evidence>
<dbReference type="Proteomes" id="UP001432027">
    <property type="component" value="Unassembled WGS sequence"/>
</dbReference>
<sequence>FDEGLNSVELHFSQPQTGGGAVSQVNILRRTQPIDWFPTRVNSCCISPTGTGLNACAFSRKPFSIGLLSMFTKSVCHQLSSQKIRPFGLCCCGEIESIRTSESNVGEVDLIKHLFLF</sequence>
<organism evidence="1 2">
    <name type="scientific">Pristionchus entomophagus</name>
    <dbReference type="NCBI Taxonomy" id="358040"/>
    <lineage>
        <taxon>Eukaryota</taxon>
        <taxon>Metazoa</taxon>
        <taxon>Ecdysozoa</taxon>
        <taxon>Nematoda</taxon>
        <taxon>Chromadorea</taxon>
        <taxon>Rhabditida</taxon>
        <taxon>Rhabditina</taxon>
        <taxon>Diplogasteromorpha</taxon>
        <taxon>Diplogasteroidea</taxon>
        <taxon>Neodiplogasteridae</taxon>
        <taxon>Pristionchus</taxon>
    </lineage>
</organism>
<evidence type="ECO:0008006" key="3">
    <source>
        <dbReference type="Google" id="ProtNLM"/>
    </source>
</evidence>
<name>A0AAV5SHG0_9BILA</name>
<gene>
    <name evidence="1" type="ORF">PENTCL1PPCAC_4070</name>
</gene>